<dbReference type="InterPro" id="IPR012341">
    <property type="entry name" value="6hp_glycosidase-like_sf"/>
</dbReference>
<dbReference type="AlphaFoldDB" id="A0A1U9NL95"/>
<gene>
    <name evidence="3" type="primary">bfce</name>
    <name evidence="3" type="ORF">STSP2_01849</name>
</gene>
<dbReference type="Gene3D" id="1.50.10.10">
    <property type="match status" value="1"/>
</dbReference>
<dbReference type="FunFam" id="1.50.10.10:FF:000021">
    <property type="entry name" value="N-acylglucosamine 2-epimerase"/>
    <property type="match status" value="1"/>
</dbReference>
<dbReference type="PANTHER" id="PTHR15108">
    <property type="entry name" value="N-ACYLGLUCOSAMINE-2-EPIMERASE"/>
    <property type="match status" value="1"/>
</dbReference>
<evidence type="ECO:0000256" key="1">
    <source>
        <dbReference type="ARBA" id="ARBA00008558"/>
    </source>
</evidence>
<dbReference type="InterPro" id="IPR034116">
    <property type="entry name" value="AGE_dom"/>
</dbReference>
<evidence type="ECO:0000313" key="3">
    <source>
        <dbReference type="EMBL" id="AQT68679.1"/>
    </source>
</evidence>
<dbReference type="Proteomes" id="UP000189674">
    <property type="component" value="Chromosome"/>
</dbReference>
<dbReference type="KEGG" id="alus:STSP2_01849"/>
<organism evidence="3 4">
    <name type="scientific">Anaerohalosphaera lusitana</name>
    <dbReference type="NCBI Taxonomy" id="1936003"/>
    <lineage>
        <taxon>Bacteria</taxon>
        <taxon>Pseudomonadati</taxon>
        <taxon>Planctomycetota</taxon>
        <taxon>Phycisphaerae</taxon>
        <taxon>Sedimentisphaerales</taxon>
        <taxon>Anaerohalosphaeraceae</taxon>
        <taxon>Anaerohalosphaera</taxon>
    </lineage>
</organism>
<dbReference type="OrthoDB" id="5141876at2"/>
<evidence type="ECO:0000256" key="2">
    <source>
        <dbReference type="ARBA" id="ARBA00023235"/>
    </source>
</evidence>
<keyword evidence="2 3" id="KW-0413">Isomerase</keyword>
<dbReference type="InterPro" id="IPR010819">
    <property type="entry name" value="AGE/CE"/>
</dbReference>
<dbReference type="GO" id="GO:0005975">
    <property type="term" value="P:carbohydrate metabolic process"/>
    <property type="evidence" value="ECO:0007669"/>
    <property type="project" value="InterPro"/>
</dbReference>
<reference evidence="4" key="1">
    <citation type="submission" date="2017-02" db="EMBL/GenBank/DDBJ databases">
        <title>Comparative genomics and description of representatives of a novel lineage of planctomycetes thriving in anoxic sediments.</title>
        <authorList>
            <person name="Spring S."/>
            <person name="Bunk B."/>
            <person name="Sproer C."/>
        </authorList>
    </citation>
    <scope>NUCLEOTIDE SEQUENCE [LARGE SCALE GENOMIC DNA]</scope>
    <source>
        <strain evidence="4">ST-NAGAB-D1</strain>
    </source>
</reference>
<dbReference type="InterPro" id="IPR008928">
    <property type="entry name" value="6-hairpin_glycosidase_sf"/>
</dbReference>
<dbReference type="CDD" id="cd00249">
    <property type="entry name" value="AGE"/>
    <property type="match status" value="1"/>
</dbReference>
<evidence type="ECO:0000313" key="4">
    <source>
        <dbReference type="Proteomes" id="UP000189674"/>
    </source>
</evidence>
<accession>A0A1U9NL95</accession>
<protein>
    <submittedName>
        <fullName evidence="3">Cellobiose 2-epimerase</fullName>
        <ecNumber evidence="3">5.1.3.11</ecNumber>
    </submittedName>
</protein>
<dbReference type="STRING" id="1936003.STSP2_01849"/>
<proteinExistence type="inferred from homology"/>
<dbReference type="GO" id="GO:0047736">
    <property type="term" value="F:cellobiose epimerase activity"/>
    <property type="evidence" value="ECO:0007669"/>
    <property type="project" value="UniProtKB-EC"/>
</dbReference>
<dbReference type="RefSeq" id="WP_146661896.1">
    <property type="nucleotide sequence ID" value="NZ_CP019791.1"/>
</dbReference>
<keyword evidence="4" id="KW-1185">Reference proteome</keyword>
<dbReference type="EC" id="5.1.3.11" evidence="3"/>
<dbReference type="EMBL" id="CP019791">
    <property type="protein sequence ID" value="AQT68679.1"/>
    <property type="molecule type" value="Genomic_DNA"/>
</dbReference>
<comment type="similarity">
    <text evidence="1">Belongs to the N-acylglucosamine 2-epimerase family.</text>
</comment>
<dbReference type="Pfam" id="PF07221">
    <property type="entry name" value="GlcNAc_2-epim"/>
    <property type="match status" value="1"/>
</dbReference>
<sequence>MSWDKAAKYAEVYRKELFESVMPFWDEYSVDSEFGGYFTCLNREGEVFDTDKFVWLQCRQVWTYAMLYNRCEKREEWLEVANNGADFLALHGMDGEGNWYFALNREGMPLVQPYNIFSDCFAAMAFAQYGLACGSEKAIDIASKTYRNILRRKDRPKGKYTKAVDGTRDMKGMALPMILANLTLELEEVLSEDEVESTLDMCIDEVMGLFLDERKGILYENVGPDGSHVDCFDGRLINPGHGIESMWFMMDVAKRRGDKELIERAVQVVLNTLEYGWDEEYGGIFYFMDAEGRPPQQLEWDQKLWWVHLEALVGLIKGYNLTGRQECLDWFERVHEYAFGGFSDPKFGEWFGYLNRRGEVLMPLKGGKWKGCFHVPRGLYLCWREFENLGGEGE</sequence>
<name>A0A1U9NL95_9BACT</name>
<dbReference type="SUPFAM" id="SSF48208">
    <property type="entry name" value="Six-hairpin glycosidases"/>
    <property type="match status" value="1"/>
</dbReference>